<evidence type="ECO:0000256" key="13">
    <source>
        <dbReference type="ARBA" id="ARBA00023268"/>
    </source>
</evidence>
<feature type="domain" description="YjeF N-terminal" evidence="21">
    <location>
        <begin position="13"/>
        <end position="206"/>
    </location>
</feature>
<dbReference type="GO" id="GO:0052855">
    <property type="term" value="F:ADP-dependent NAD(P)H-hydrate dehydratase activity"/>
    <property type="evidence" value="ECO:0007669"/>
    <property type="project" value="UniProtKB-UniRule"/>
</dbReference>
<proteinExistence type="inferred from homology"/>
<comment type="catalytic activity">
    <reaction evidence="16 17 19">
        <text>(6S)-NADPHX + ADP = AMP + phosphate + NADPH + H(+)</text>
        <dbReference type="Rhea" id="RHEA:32235"/>
        <dbReference type="ChEBI" id="CHEBI:15378"/>
        <dbReference type="ChEBI" id="CHEBI:43474"/>
        <dbReference type="ChEBI" id="CHEBI:57783"/>
        <dbReference type="ChEBI" id="CHEBI:64076"/>
        <dbReference type="ChEBI" id="CHEBI:456215"/>
        <dbReference type="ChEBI" id="CHEBI:456216"/>
        <dbReference type="EC" id="4.2.1.136"/>
    </reaction>
</comment>
<dbReference type="OrthoDB" id="9806925at2"/>
<dbReference type="InterPro" id="IPR004443">
    <property type="entry name" value="YjeF_N_dom"/>
</dbReference>
<evidence type="ECO:0000256" key="8">
    <source>
        <dbReference type="ARBA" id="ARBA00022857"/>
    </source>
</evidence>
<feature type="binding site" evidence="17">
    <location>
        <position position="409"/>
    </location>
    <ligand>
        <name>AMP</name>
        <dbReference type="ChEBI" id="CHEBI:456215"/>
    </ligand>
</feature>
<evidence type="ECO:0000256" key="2">
    <source>
        <dbReference type="ARBA" id="ARBA00000909"/>
    </source>
</evidence>
<dbReference type="EC" id="5.1.99.6" evidence="19"/>
<comment type="similarity">
    <text evidence="17">Belongs to the NnrD/CARKD family.</text>
</comment>
<evidence type="ECO:0000256" key="4">
    <source>
        <dbReference type="ARBA" id="ARBA00009524"/>
    </source>
</evidence>
<dbReference type="PIRSF" id="PIRSF017184">
    <property type="entry name" value="Nnr"/>
    <property type="match status" value="1"/>
</dbReference>
<dbReference type="NCBIfam" id="TIGR00197">
    <property type="entry name" value="yjeF_nterm"/>
    <property type="match status" value="1"/>
</dbReference>
<dbReference type="InterPro" id="IPR030677">
    <property type="entry name" value="Nnr"/>
</dbReference>
<keyword evidence="9 18" id="KW-0630">Potassium</keyword>
<dbReference type="STRING" id="692370.A6F68_02290"/>
<dbReference type="Proteomes" id="UP000092932">
    <property type="component" value="Chromosome"/>
</dbReference>
<feature type="binding site" evidence="18">
    <location>
        <position position="152"/>
    </location>
    <ligand>
        <name>K(+)</name>
        <dbReference type="ChEBI" id="CHEBI:29103"/>
    </ligand>
</feature>
<feature type="binding site" evidence="18">
    <location>
        <position position="116"/>
    </location>
    <ligand>
        <name>K(+)</name>
        <dbReference type="ChEBI" id="CHEBI:29103"/>
    </ligand>
</feature>
<sequence length="465" mass="47510">MSSPDQVLTAAEMRAAEDALIDAGTSVDELMLRAGRGAAEWVWRVAAGRPVTVLCGPGNNGGDGYVIAETLRARGLAVVVIAPAEPGTAAARTARDRWQGRVAQDAAGAHGGVFVDCLFGSGLTRPLSEEHEALLAELAAHHAYSVAIDLPSGVATDDGALLGRVPRFDLTLALGAWKPAHFLIPALSRLGESRLVDIGVEASASAASVYPRPRVSAPARDAHKYTRGLVGVVAGAMPGAALLAAESAMRGGAGYVKLLSPVSHPAAPAALVVDHGDLDEVLADARWSALLVGPGLGRDDAARERLEAALARGVPTVLDADALHLLDDDALEGVDPARILATPHAGELARLCETFGIEGEGKVARARALAGRTGITILAKGPDTILASADGRLAYFPPAPSWLASAGTGDVLAGLAASRLAISGDPFKAAGEAVWLHSEAGRMAGPALTADDMVSAISSAYARFL</sequence>
<dbReference type="Pfam" id="PF03853">
    <property type="entry name" value="YjeF_N"/>
    <property type="match status" value="1"/>
</dbReference>
<dbReference type="PROSITE" id="PS51385">
    <property type="entry name" value="YJEF_N"/>
    <property type="match status" value="1"/>
</dbReference>
<dbReference type="HAMAP" id="MF_01966">
    <property type="entry name" value="NADHX_epimerase"/>
    <property type="match status" value="1"/>
</dbReference>
<dbReference type="EMBL" id="CP016591">
    <property type="protein sequence ID" value="ANY20790.1"/>
    <property type="molecule type" value="Genomic_DNA"/>
</dbReference>
<dbReference type="Gene3D" id="3.40.1190.20">
    <property type="match status" value="1"/>
</dbReference>
<evidence type="ECO:0000256" key="10">
    <source>
        <dbReference type="ARBA" id="ARBA00023027"/>
    </source>
</evidence>
<keyword evidence="13" id="KW-0511">Multifunctional enzyme</keyword>
<feature type="binding site" evidence="17">
    <location>
        <position position="344"/>
    </location>
    <ligand>
        <name>(6S)-NADPHX</name>
        <dbReference type="ChEBI" id="CHEBI:64076"/>
    </ligand>
</feature>
<comment type="subunit">
    <text evidence="17">Homotetramer.</text>
</comment>
<feature type="binding site" evidence="17">
    <location>
        <begin position="380"/>
        <end position="384"/>
    </location>
    <ligand>
        <name>AMP</name>
        <dbReference type="ChEBI" id="CHEBI:456215"/>
    </ligand>
</feature>
<dbReference type="GO" id="GO:0046496">
    <property type="term" value="P:nicotinamide nucleotide metabolic process"/>
    <property type="evidence" value="ECO:0007669"/>
    <property type="project" value="UniProtKB-UniRule"/>
</dbReference>
<dbReference type="KEGG" id="ado:A6F68_02290"/>
<evidence type="ECO:0000256" key="5">
    <source>
        <dbReference type="ARBA" id="ARBA00022723"/>
    </source>
</evidence>
<evidence type="ECO:0000256" key="17">
    <source>
        <dbReference type="HAMAP-Rule" id="MF_01965"/>
    </source>
</evidence>
<keyword evidence="12 17" id="KW-0456">Lyase</keyword>
<evidence type="ECO:0000259" key="21">
    <source>
        <dbReference type="PROSITE" id="PS51385"/>
    </source>
</evidence>
<evidence type="ECO:0000256" key="19">
    <source>
        <dbReference type="PIRNR" id="PIRNR017184"/>
    </source>
</evidence>
<evidence type="ECO:0000256" key="6">
    <source>
        <dbReference type="ARBA" id="ARBA00022741"/>
    </source>
</evidence>
<dbReference type="EC" id="4.2.1.136" evidence="19"/>
<dbReference type="InterPro" id="IPR036652">
    <property type="entry name" value="YjeF_N_dom_sf"/>
</dbReference>
<accession>A0A1B2AF65</accession>
<name>A0A1B2AF65_9SPHN</name>
<keyword evidence="6 17" id="KW-0547">Nucleotide-binding</keyword>
<comment type="similarity">
    <text evidence="18">Belongs to the NnrE/AIBP family.</text>
</comment>
<evidence type="ECO:0000259" key="20">
    <source>
        <dbReference type="PROSITE" id="PS51383"/>
    </source>
</evidence>
<dbReference type="PATRIC" id="fig|692370.5.peg.2303"/>
<evidence type="ECO:0000256" key="14">
    <source>
        <dbReference type="ARBA" id="ARBA00025153"/>
    </source>
</evidence>
<evidence type="ECO:0000256" key="3">
    <source>
        <dbReference type="ARBA" id="ARBA00006001"/>
    </source>
</evidence>
<comment type="function">
    <text evidence="14 19">Bifunctional enzyme that catalyzes the epimerization of the S- and R-forms of NAD(P)HX and the dehydration of the S-form of NAD(P)HX at the expense of ADP, which is converted to AMP. This allows the repair of both epimers of NAD(P)HX, a damaged form of NAD(P)H that is a result of enzymatic or heat-dependent hydration.</text>
</comment>
<evidence type="ECO:0000256" key="7">
    <source>
        <dbReference type="ARBA" id="ARBA00022840"/>
    </source>
</evidence>
<dbReference type="PROSITE" id="PS51383">
    <property type="entry name" value="YJEF_C_3"/>
    <property type="match status" value="1"/>
</dbReference>
<feature type="binding site" evidence="17">
    <location>
        <position position="295"/>
    </location>
    <ligand>
        <name>(6S)-NADPHX</name>
        <dbReference type="ChEBI" id="CHEBI:64076"/>
    </ligand>
</feature>
<gene>
    <name evidence="22" type="primary">nnr</name>
    <name evidence="17" type="synonym">nnrD</name>
    <name evidence="18" type="synonym">nnrE</name>
    <name evidence="22" type="ORF">A6F68_02290</name>
</gene>
<evidence type="ECO:0000256" key="12">
    <source>
        <dbReference type="ARBA" id="ARBA00023239"/>
    </source>
</evidence>
<dbReference type="Gene3D" id="3.40.50.10260">
    <property type="entry name" value="YjeF N-terminal domain"/>
    <property type="match status" value="1"/>
</dbReference>
<feature type="binding site" evidence="17">
    <location>
        <position position="240"/>
    </location>
    <ligand>
        <name>(6S)-NADPHX</name>
        <dbReference type="ChEBI" id="CHEBI:64076"/>
    </ligand>
</feature>
<evidence type="ECO:0000313" key="23">
    <source>
        <dbReference type="Proteomes" id="UP000092932"/>
    </source>
</evidence>
<keyword evidence="8 17" id="KW-0521">NADP</keyword>
<feature type="binding site" evidence="18">
    <location>
        <begin position="120"/>
        <end position="126"/>
    </location>
    <ligand>
        <name>(6S)-NADPHX</name>
        <dbReference type="ChEBI" id="CHEBI:64076"/>
    </ligand>
</feature>
<dbReference type="CDD" id="cd01171">
    <property type="entry name" value="YXKO-related"/>
    <property type="match status" value="1"/>
</dbReference>
<comment type="caution">
    <text evidence="18">Lacks conserved residue(s) required for the propagation of feature annotation.</text>
</comment>
<evidence type="ECO:0000256" key="18">
    <source>
        <dbReference type="HAMAP-Rule" id="MF_01966"/>
    </source>
</evidence>
<comment type="function">
    <text evidence="18">Catalyzes the epimerization of the S- and R-forms of NAD(P)HX, a damaged form of NAD(P)H that is a result of enzymatic or heat-dependent hydration. This is a prerequisite for the S-specific NAD(P)H-hydrate dehydratase to allow the repair of both epimers of NAD(P)HX.</text>
</comment>
<dbReference type="PANTHER" id="PTHR12592:SF0">
    <property type="entry name" value="ATP-DEPENDENT (S)-NAD(P)H-HYDRATE DEHYDRATASE"/>
    <property type="match status" value="1"/>
</dbReference>
<comment type="catalytic activity">
    <reaction evidence="15 17 19">
        <text>(6S)-NADHX + ADP = AMP + phosphate + NADH + H(+)</text>
        <dbReference type="Rhea" id="RHEA:32223"/>
        <dbReference type="ChEBI" id="CHEBI:15378"/>
        <dbReference type="ChEBI" id="CHEBI:43474"/>
        <dbReference type="ChEBI" id="CHEBI:57945"/>
        <dbReference type="ChEBI" id="CHEBI:64074"/>
        <dbReference type="ChEBI" id="CHEBI:456215"/>
        <dbReference type="ChEBI" id="CHEBI:456216"/>
        <dbReference type="EC" id="4.2.1.136"/>
    </reaction>
</comment>
<keyword evidence="11 18" id="KW-0413">Isomerase</keyword>
<evidence type="ECO:0000256" key="15">
    <source>
        <dbReference type="ARBA" id="ARBA00048238"/>
    </source>
</evidence>
<dbReference type="SUPFAM" id="SSF64153">
    <property type="entry name" value="YjeF N-terminal domain-like"/>
    <property type="match status" value="1"/>
</dbReference>
<evidence type="ECO:0000256" key="9">
    <source>
        <dbReference type="ARBA" id="ARBA00022958"/>
    </source>
</evidence>
<keyword evidence="10 17" id="KW-0520">NAD</keyword>
<comment type="cofactor">
    <cofactor evidence="17">
        <name>Mg(2+)</name>
        <dbReference type="ChEBI" id="CHEBI:18420"/>
    </cofactor>
</comment>
<comment type="catalytic activity">
    <reaction evidence="1 18 19">
        <text>(6R)-NADHX = (6S)-NADHX</text>
        <dbReference type="Rhea" id="RHEA:32215"/>
        <dbReference type="ChEBI" id="CHEBI:64074"/>
        <dbReference type="ChEBI" id="CHEBI:64075"/>
        <dbReference type="EC" id="5.1.99.6"/>
    </reaction>
</comment>
<organism evidence="22 23">
    <name type="scientific">Tsuneonella dongtanensis</name>
    <dbReference type="NCBI Taxonomy" id="692370"/>
    <lineage>
        <taxon>Bacteria</taxon>
        <taxon>Pseudomonadati</taxon>
        <taxon>Pseudomonadota</taxon>
        <taxon>Alphaproteobacteria</taxon>
        <taxon>Sphingomonadales</taxon>
        <taxon>Erythrobacteraceae</taxon>
        <taxon>Tsuneonella</taxon>
    </lineage>
</organism>
<dbReference type="SUPFAM" id="SSF53613">
    <property type="entry name" value="Ribokinase-like"/>
    <property type="match status" value="1"/>
</dbReference>
<dbReference type="HAMAP" id="MF_01965">
    <property type="entry name" value="NADHX_dehydratase"/>
    <property type="match status" value="1"/>
</dbReference>
<feature type="binding site" evidence="18">
    <location>
        <begin position="59"/>
        <end position="63"/>
    </location>
    <ligand>
        <name>(6S)-NADPHX</name>
        <dbReference type="ChEBI" id="CHEBI:64076"/>
    </ligand>
</feature>
<evidence type="ECO:0000313" key="22">
    <source>
        <dbReference type="EMBL" id="ANY20790.1"/>
    </source>
</evidence>
<comment type="function">
    <text evidence="17">Catalyzes the dehydration of the S-form of NAD(P)HX at the expense of ADP, which is converted to AMP. Together with NAD(P)HX epimerase, which catalyzes the epimerization of the S- and R-forms, the enzyme allows the repair of both epimers of NAD(P)HX, a damaged form of NAD(P)H that is a result of enzymatic or heat-dependent hydration.</text>
</comment>
<comment type="similarity">
    <text evidence="3 19">In the N-terminal section; belongs to the NnrE/AIBP family.</text>
</comment>
<dbReference type="InterPro" id="IPR029056">
    <property type="entry name" value="Ribokinase-like"/>
</dbReference>
<protein>
    <recommendedName>
        <fullName evidence="19">Bifunctional NAD(P)H-hydrate repair enzyme</fullName>
    </recommendedName>
    <alternativeName>
        <fullName evidence="19">Nicotinamide nucleotide repair protein</fullName>
    </alternativeName>
    <domain>
        <recommendedName>
            <fullName evidence="19">ADP-dependent (S)-NAD(P)H-hydrate dehydratase</fullName>
            <ecNumber evidence="19">4.2.1.136</ecNumber>
        </recommendedName>
        <alternativeName>
            <fullName evidence="19">ADP-dependent NAD(P)HX dehydratase</fullName>
        </alternativeName>
    </domain>
    <domain>
        <recommendedName>
            <fullName evidence="19">NAD(P)H-hydrate epimerase</fullName>
            <ecNumber evidence="19">5.1.99.6</ecNumber>
        </recommendedName>
    </domain>
</protein>
<comment type="cofactor">
    <cofactor evidence="18 19">
        <name>K(+)</name>
        <dbReference type="ChEBI" id="CHEBI:29103"/>
    </cofactor>
    <text evidence="18 19">Binds 1 potassium ion per subunit.</text>
</comment>
<comment type="similarity">
    <text evidence="4 19">In the C-terminal section; belongs to the NnrD/CARKD family.</text>
</comment>
<dbReference type="RefSeq" id="WP_067680069.1">
    <property type="nucleotide sequence ID" value="NZ_CP016591.1"/>
</dbReference>
<keyword evidence="7 17" id="KW-0067">ATP-binding</keyword>
<feature type="binding site" evidence="18">
    <location>
        <position position="60"/>
    </location>
    <ligand>
        <name>K(+)</name>
        <dbReference type="ChEBI" id="CHEBI:29103"/>
    </ligand>
</feature>
<dbReference type="AlphaFoldDB" id="A0A1B2AF65"/>
<feature type="binding site" evidence="17">
    <location>
        <position position="410"/>
    </location>
    <ligand>
        <name>(6S)-NADPHX</name>
        <dbReference type="ChEBI" id="CHEBI:64076"/>
    </ligand>
</feature>
<keyword evidence="23" id="KW-1185">Reference proteome</keyword>
<evidence type="ECO:0000256" key="16">
    <source>
        <dbReference type="ARBA" id="ARBA00049209"/>
    </source>
</evidence>
<feature type="binding site" evidence="18">
    <location>
        <position position="149"/>
    </location>
    <ligand>
        <name>(6S)-NADPHX</name>
        <dbReference type="ChEBI" id="CHEBI:64076"/>
    </ligand>
</feature>
<dbReference type="PANTHER" id="PTHR12592">
    <property type="entry name" value="ATP-DEPENDENT (S)-NAD(P)H-HYDRATE DEHYDRATASE FAMILY MEMBER"/>
    <property type="match status" value="1"/>
</dbReference>
<keyword evidence="5 18" id="KW-0479">Metal-binding</keyword>
<comment type="catalytic activity">
    <reaction evidence="2 18 19">
        <text>(6R)-NADPHX = (6S)-NADPHX</text>
        <dbReference type="Rhea" id="RHEA:32227"/>
        <dbReference type="ChEBI" id="CHEBI:64076"/>
        <dbReference type="ChEBI" id="CHEBI:64077"/>
        <dbReference type="EC" id="5.1.99.6"/>
    </reaction>
</comment>
<feature type="domain" description="YjeF C-terminal" evidence="20">
    <location>
        <begin position="207"/>
        <end position="464"/>
    </location>
</feature>
<dbReference type="GO" id="GO:0052856">
    <property type="term" value="F:NAD(P)HX epimerase activity"/>
    <property type="evidence" value="ECO:0007669"/>
    <property type="project" value="UniProtKB-UniRule"/>
</dbReference>
<dbReference type="GO" id="GO:0005524">
    <property type="term" value="F:ATP binding"/>
    <property type="evidence" value="ECO:0007669"/>
    <property type="project" value="UniProtKB-UniRule"/>
</dbReference>
<dbReference type="Pfam" id="PF01256">
    <property type="entry name" value="Carb_kinase"/>
    <property type="match status" value="1"/>
</dbReference>
<reference evidence="22 23" key="1">
    <citation type="submission" date="2016-07" db="EMBL/GenBank/DDBJ databases">
        <title>Complete genome sequence of Altererythrobacter dongtanensis KCTC 22672, a type strain with esterase isolated from tidal flat.</title>
        <authorList>
            <person name="Cheng H."/>
            <person name="Wu Y.-H."/>
            <person name="Zhou P."/>
            <person name="Huo Y.-Y."/>
            <person name="Wang C.-S."/>
            <person name="Xu X.-W."/>
        </authorList>
    </citation>
    <scope>NUCLEOTIDE SEQUENCE [LARGE SCALE GENOMIC DNA]</scope>
    <source>
        <strain evidence="22 23">KCTC 22672</strain>
    </source>
</reference>
<dbReference type="NCBIfam" id="TIGR00196">
    <property type="entry name" value="yjeF_cterm"/>
    <property type="match status" value="1"/>
</dbReference>
<dbReference type="GO" id="GO:0046872">
    <property type="term" value="F:metal ion binding"/>
    <property type="evidence" value="ECO:0007669"/>
    <property type="project" value="UniProtKB-UniRule"/>
</dbReference>
<dbReference type="GO" id="GO:0110051">
    <property type="term" value="P:metabolite repair"/>
    <property type="evidence" value="ECO:0007669"/>
    <property type="project" value="TreeGrafter"/>
</dbReference>
<evidence type="ECO:0000256" key="11">
    <source>
        <dbReference type="ARBA" id="ARBA00023235"/>
    </source>
</evidence>
<dbReference type="InterPro" id="IPR000631">
    <property type="entry name" value="CARKD"/>
</dbReference>
<evidence type="ECO:0000256" key="1">
    <source>
        <dbReference type="ARBA" id="ARBA00000013"/>
    </source>
</evidence>